<feature type="compositionally biased region" description="Acidic residues" evidence="1">
    <location>
        <begin position="98"/>
        <end position="108"/>
    </location>
</feature>
<evidence type="ECO:0000313" key="2">
    <source>
        <dbReference type="EMBL" id="OSD04391.1"/>
    </source>
</evidence>
<dbReference type="Proteomes" id="UP000193067">
    <property type="component" value="Unassembled WGS sequence"/>
</dbReference>
<evidence type="ECO:0000313" key="3">
    <source>
        <dbReference type="Proteomes" id="UP000193067"/>
    </source>
</evidence>
<gene>
    <name evidence="2" type="ORF">PYCCODRAFT_1424204</name>
</gene>
<evidence type="ECO:0000256" key="1">
    <source>
        <dbReference type="SAM" id="MobiDB-lite"/>
    </source>
</evidence>
<accession>A0A1Y2IW12</accession>
<keyword evidence="3" id="KW-1185">Reference proteome</keyword>
<proteinExistence type="predicted"/>
<dbReference type="EMBL" id="KZ084097">
    <property type="protein sequence ID" value="OSD04391.1"/>
    <property type="molecule type" value="Genomic_DNA"/>
</dbReference>
<dbReference type="OrthoDB" id="2159786at2759"/>
<reference evidence="2 3" key="1">
    <citation type="journal article" date="2015" name="Biotechnol. Biofuels">
        <title>Enhanced degradation of softwood versus hardwood by the white-rot fungus Pycnoporus coccineus.</title>
        <authorList>
            <person name="Couturier M."/>
            <person name="Navarro D."/>
            <person name="Chevret D."/>
            <person name="Henrissat B."/>
            <person name="Piumi F."/>
            <person name="Ruiz-Duenas F.J."/>
            <person name="Martinez A.T."/>
            <person name="Grigoriev I.V."/>
            <person name="Riley R."/>
            <person name="Lipzen A."/>
            <person name="Berrin J.G."/>
            <person name="Master E.R."/>
            <person name="Rosso M.N."/>
        </authorList>
    </citation>
    <scope>NUCLEOTIDE SEQUENCE [LARGE SCALE GENOMIC DNA]</scope>
    <source>
        <strain evidence="2 3">BRFM310</strain>
    </source>
</reference>
<protein>
    <submittedName>
        <fullName evidence="2">Uncharacterized protein</fullName>
    </submittedName>
</protein>
<dbReference type="STRING" id="1353009.A0A1Y2IW12"/>
<dbReference type="AlphaFoldDB" id="A0A1Y2IW12"/>
<sequence>MHRRAMEELDLYLPSYPYQDNPVLHVYAGLIALYLAQPVGDNSEETIYDQGWNASLVRDAQTHFERARAIDPSNVVAETFLTQLPGAVQGTRVQNTPDSDDEKMEVDDLAQGRKRVKA</sequence>
<organism evidence="2 3">
    <name type="scientific">Trametes coccinea (strain BRFM310)</name>
    <name type="common">Pycnoporus coccineus</name>
    <dbReference type="NCBI Taxonomy" id="1353009"/>
    <lineage>
        <taxon>Eukaryota</taxon>
        <taxon>Fungi</taxon>
        <taxon>Dikarya</taxon>
        <taxon>Basidiomycota</taxon>
        <taxon>Agaricomycotina</taxon>
        <taxon>Agaricomycetes</taxon>
        <taxon>Polyporales</taxon>
        <taxon>Polyporaceae</taxon>
        <taxon>Trametes</taxon>
    </lineage>
</organism>
<name>A0A1Y2IW12_TRAC3</name>
<feature type="region of interest" description="Disordered" evidence="1">
    <location>
        <begin position="87"/>
        <end position="118"/>
    </location>
</feature>